<sequence>MGNSEEHCVHHKPMYTERHDYDRLADEGELRNHGVGTKCKGGGNRRSPRKPAEHQHRSGTILTFKNLEPGSPRWGVSSLTTIPPRFINLLRCSLLDVCLGDPEIEAGRESPPLDIHPSIPQPAILAAGRSFGVSERKFLIAEILPTSRDWSASTPLIKYAIQSIKATDSVRSILFVRCCVDSSDDTARGSIYASVGLGRRNTDRDQRLQRLGSVTPSQSYIKWGLSDSVDRAISSGALVAQWIEIFQVGPQLLSGYNYIKWGLSGSMDRAVTSGVLVAQWIERFQVGPQWLKVQGEIPDYLSVDKVMDTEQSTTFPVEFRDSLQLSGSRQLAEKGLSRPMRGRAEVVGYTAGNNTGNQASNQAGRSAPLPSP</sequence>
<gene>
    <name evidence="2" type="ORF">PR048_005232</name>
</gene>
<evidence type="ECO:0000313" key="3">
    <source>
        <dbReference type="Proteomes" id="UP001159363"/>
    </source>
</evidence>
<proteinExistence type="predicted"/>
<evidence type="ECO:0000256" key="1">
    <source>
        <dbReference type="SAM" id="MobiDB-lite"/>
    </source>
</evidence>
<dbReference type="Proteomes" id="UP001159363">
    <property type="component" value="Chromosome 2"/>
</dbReference>
<reference evidence="2 3" key="1">
    <citation type="submission" date="2023-02" db="EMBL/GenBank/DDBJ databases">
        <title>LHISI_Scaffold_Assembly.</title>
        <authorList>
            <person name="Stuart O.P."/>
            <person name="Cleave R."/>
            <person name="Magrath M.J.L."/>
            <person name="Mikheyev A.S."/>
        </authorList>
    </citation>
    <scope>NUCLEOTIDE SEQUENCE [LARGE SCALE GENOMIC DNA]</scope>
    <source>
        <strain evidence="2">Daus_M_001</strain>
        <tissue evidence="2">Leg muscle</tissue>
    </source>
</reference>
<accession>A0ABQ9I7N4</accession>
<feature type="region of interest" description="Disordered" evidence="1">
    <location>
        <begin position="28"/>
        <end position="58"/>
    </location>
</feature>
<comment type="caution">
    <text evidence="2">The sequence shown here is derived from an EMBL/GenBank/DDBJ whole genome shotgun (WGS) entry which is preliminary data.</text>
</comment>
<evidence type="ECO:0000313" key="2">
    <source>
        <dbReference type="EMBL" id="KAJ8892651.1"/>
    </source>
</evidence>
<dbReference type="EMBL" id="JARBHB010000002">
    <property type="protein sequence ID" value="KAJ8892651.1"/>
    <property type="molecule type" value="Genomic_DNA"/>
</dbReference>
<name>A0ABQ9I7N4_9NEOP</name>
<protein>
    <submittedName>
        <fullName evidence="2">Uncharacterized protein</fullName>
    </submittedName>
</protein>
<feature type="region of interest" description="Disordered" evidence="1">
    <location>
        <begin position="347"/>
        <end position="372"/>
    </location>
</feature>
<feature type="compositionally biased region" description="Polar residues" evidence="1">
    <location>
        <begin position="351"/>
        <end position="364"/>
    </location>
</feature>
<organism evidence="2 3">
    <name type="scientific">Dryococelus australis</name>
    <dbReference type="NCBI Taxonomy" id="614101"/>
    <lineage>
        <taxon>Eukaryota</taxon>
        <taxon>Metazoa</taxon>
        <taxon>Ecdysozoa</taxon>
        <taxon>Arthropoda</taxon>
        <taxon>Hexapoda</taxon>
        <taxon>Insecta</taxon>
        <taxon>Pterygota</taxon>
        <taxon>Neoptera</taxon>
        <taxon>Polyneoptera</taxon>
        <taxon>Phasmatodea</taxon>
        <taxon>Verophasmatodea</taxon>
        <taxon>Anareolatae</taxon>
        <taxon>Phasmatidae</taxon>
        <taxon>Eurycanthinae</taxon>
        <taxon>Dryococelus</taxon>
    </lineage>
</organism>
<keyword evidence="3" id="KW-1185">Reference proteome</keyword>